<dbReference type="Proteomes" id="UP000235914">
    <property type="component" value="Unassembled WGS sequence"/>
</dbReference>
<gene>
    <name evidence="2" type="ORF">CXU09_05540</name>
</gene>
<evidence type="ECO:0000256" key="1">
    <source>
        <dbReference type="SAM" id="MobiDB-lite"/>
    </source>
</evidence>
<dbReference type="AlphaFoldDB" id="A0AAP8NLX1"/>
<comment type="caution">
    <text evidence="2">The sequence shown here is derived from an EMBL/GenBank/DDBJ whole genome shotgun (WGS) entry which is preliminary data.</text>
</comment>
<name>A0AAP8NLX1_9BACT</name>
<accession>A0AAP8NLX1</accession>
<organism evidence="2 3">
    <name type="scientific">Akkermansia muciniphila</name>
    <dbReference type="NCBI Taxonomy" id="239935"/>
    <lineage>
        <taxon>Bacteria</taxon>
        <taxon>Pseudomonadati</taxon>
        <taxon>Verrucomicrobiota</taxon>
        <taxon>Verrucomicrobiia</taxon>
        <taxon>Verrucomicrobiales</taxon>
        <taxon>Akkermansiaceae</taxon>
        <taxon>Akkermansia</taxon>
    </lineage>
</organism>
<sequence length="65" mass="7166">MAGRSGRLTTSPVAAQSKQAAYRIPIIENKPDMPVNPQDREALDSLVHIDAGRMPQRKSPLTARR</sequence>
<proteinExistence type="predicted"/>
<dbReference type="EMBL" id="PJKN01000002">
    <property type="protein sequence ID" value="PNC57033.1"/>
    <property type="molecule type" value="Genomic_DNA"/>
</dbReference>
<evidence type="ECO:0000313" key="3">
    <source>
        <dbReference type="Proteomes" id="UP000235914"/>
    </source>
</evidence>
<feature type="region of interest" description="Disordered" evidence="1">
    <location>
        <begin position="46"/>
        <end position="65"/>
    </location>
</feature>
<evidence type="ECO:0000313" key="2">
    <source>
        <dbReference type="EMBL" id="PNC57033.1"/>
    </source>
</evidence>
<protein>
    <submittedName>
        <fullName evidence="2">Uncharacterized protein</fullName>
    </submittedName>
</protein>
<reference evidence="2 3" key="1">
    <citation type="journal article" date="2017" name="BMC Genomics">
        <title>Genome sequencing of 39 Akkermansia muciniphila isolates reveals its population structure, genomic and functional diverisity, and global distribution in mammalian gut microbiotas.</title>
        <authorList>
            <person name="Guo X."/>
            <person name="Li S."/>
            <person name="Zhang J."/>
            <person name="Wu F."/>
            <person name="Li X."/>
            <person name="Wu D."/>
            <person name="Zhang M."/>
            <person name="Ou Z."/>
            <person name="Jie Z."/>
            <person name="Yan Q."/>
            <person name="Li P."/>
            <person name="Yi J."/>
            <person name="Peng Y."/>
        </authorList>
    </citation>
    <scope>NUCLEOTIDE SEQUENCE [LARGE SCALE GENOMIC DNA]</scope>
    <source>
        <strain evidence="2 3">GP43</strain>
    </source>
</reference>